<evidence type="ECO:0000256" key="3">
    <source>
        <dbReference type="ARBA" id="ARBA00022475"/>
    </source>
</evidence>
<comment type="subcellular location">
    <subcellularLocation>
        <location evidence="1">Cell membrane</location>
        <topology evidence="1">Multi-pass membrane protein</topology>
    </subcellularLocation>
</comment>
<protein>
    <submittedName>
        <fullName evidence="13">ATP-binding cassette subfamily C protein</fullName>
    </submittedName>
</protein>
<dbReference type="OrthoDB" id="9806127at2"/>
<evidence type="ECO:0000259" key="12">
    <source>
        <dbReference type="PROSITE" id="PS50929"/>
    </source>
</evidence>
<name>A0A4Q7LZR6_9MICO</name>
<keyword evidence="4 10" id="KW-0812">Transmembrane</keyword>
<evidence type="ECO:0000256" key="1">
    <source>
        <dbReference type="ARBA" id="ARBA00004651"/>
    </source>
</evidence>
<dbReference type="SUPFAM" id="SSF52540">
    <property type="entry name" value="P-loop containing nucleoside triphosphate hydrolases"/>
    <property type="match status" value="1"/>
</dbReference>
<evidence type="ECO:0000259" key="11">
    <source>
        <dbReference type="PROSITE" id="PS50893"/>
    </source>
</evidence>
<accession>A0A4Q7LZR6</accession>
<keyword evidence="3" id="KW-1003">Cell membrane</keyword>
<feature type="transmembrane region" description="Helical" evidence="10">
    <location>
        <begin position="158"/>
        <end position="191"/>
    </location>
</feature>
<dbReference type="InterPro" id="IPR003439">
    <property type="entry name" value="ABC_transporter-like_ATP-bd"/>
</dbReference>
<dbReference type="SUPFAM" id="SSF90123">
    <property type="entry name" value="ABC transporter transmembrane region"/>
    <property type="match status" value="1"/>
</dbReference>
<dbReference type="PANTHER" id="PTHR24221">
    <property type="entry name" value="ATP-BINDING CASSETTE SUB-FAMILY B"/>
    <property type="match status" value="1"/>
</dbReference>
<dbReference type="GO" id="GO:0140359">
    <property type="term" value="F:ABC-type transporter activity"/>
    <property type="evidence" value="ECO:0007669"/>
    <property type="project" value="InterPro"/>
</dbReference>
<dbReference type="GO" id="GO:0005886">
    <property type="term" value="C:plasma membrane"/>
    <property type="evidence" value="ECO:0007669"/>
    <property type="project" value="UniProtKB-SubCell"/>
</dbReference>
<keyword evidence="6 13" id="KW-0067">ATP-binding</keyword>
<feature type="transmembrane region" description="Helical" evidence="10">
    <location>
        <begin position="21"/>
        <end position="49"/>
    </location>
</feature>
<dbReference type="PROSITE" id="PS50929">
    <property type="entry name" value="ABC_TM1F"/>
    <property type="match status" value="1"/>
</dbReference>
<dbReference type="Gene3D" id="1.20.1560.10">
    <property type="entry name" value="ABC transporter type 1, transmembrane domain"/>
    <property type="match status" value="1"/>
</dbReference>
<feature type="transmembrane region" description="Helical" evidence="10">
    <location>
        <begin position="69"/>
        <end position="95"/>
    </location>
</feature>
<reference evidence="13 14" key="1">
    <citation type="submission" date="2019-02" db="EMBL/GenBank/DDBJ databases">
        <title>Sequencing the genomes of 1000 actinobacteria strains.</title>
        <authorList>
            <person name="Klenk H.-P."/>
        </authorList>
    </citation>
    <scope>NUCLEOTIDE SEQUENCE [LARGE SCALE GENOMIC DNA]</scope>
    <source>
        <strain evidence="13 14">DSM 16932</strain>
    </source>
</reference>
<dbReference type="InterPro" id="IPR017871">
    <property type="entry name" value="ABC_transporter-like_CS"/>
</dbReference>
<dbReference type="Proteomes" id="UP000293852">
    <property type="component" value="Unassembled WGS sequence"/>
</dbReference>
<dbReference type="InterPro" id="IPR039421">
    <property type="entry name" value="Type_1_exporter"/>
</dbReference>
<organism evidence="13 14">
    <name type="scientific">Xylanimonas ulmi</name>
    <dbReference type="NCBI Taxonomy" id="228973"/>
    <lineage>
        <taxon>Bacteria</taxon>
        <taxon>Bacillati</taxon>
        <taxon>Actinomycetota</taxon>
        <taxon>Actinomycetes</taxon>
        <taxon>Micrococcales</taxon>
        <taxon>Promicromonosporaceae</taxon>
        <taxon>Xylanimonas</taxon>
    </lineage>
</organism>
<evidence type="ECO:0000256" key="8">
    <source>
        <dbReference type="ARBA" id="ARBA00023136"/>
    </source>
</evidence>
<dbReference type="GO" id="GO:0016887">
    <property type="term" value="F:ATP hydrolysis activity"/>
    <property type="evidence" value="ECO:0007669"/>
    <property type="project" value="InterPro"/>
</dbReference>
<dbReference type="Gene3D" id="3.40.50.300">
    <property type="entry name" value="P-loop containing nucleotide triphosphate hydrolases"/>
    <property type="match status" value="1"/>
</dbReference>
<evidence type="ECO:0000256" key="5">
    <source>
        <dbReference type="ARBA" id="ARBA00022741"/>
    </source>
</evidence>
<dbReference type="SMART" id="SM00382">
    <property type="entry name" value="AAA"/>
    <property type="match status" value="1"/>
</dbReference>
<feature type="transmembrane region" description="Helical" evidence="10">
    <location>
        <begin position="260"/>
        <end position="280"/>
    </location>
</feature>
<keyword evidence="14" id="KW-1185">Reference proteome</keyword>
<dbReference type="InterPro" id="IPR003593">
    <property type="entry name" value="AAA+_ATPase"/>
</dbReference>
<comment type="similarity">
    <text evidence="9">Belongs to the ABC transporter superfamily. Lipid exporter (TC 3.A.1.106) family.</text>
</comment>
<proteinExistence type="inferred from homology"/>
<keyword evidence="8 10" id="KW-0472">Membrane</keyword>
<dbReference type="FunFam" id="3.40.50.300:FF:000299">
    <property type="entry name" value="ABC transporter ATP-binding protein/permease"/>
    <property type="match status" value="1"/>
</dbReference>
<evidence type="ECO:0000256" key="2">
    <source>
        <dbReference type="ARBA" id="ARBA00022448"/>
    </source>
</evidence>
<dbReference type="EMBL" id="SGWX01000001">
    <property type="protein sequence ID" value="RZS59927.1"/>
    <property type="molecule type" value="Genomic_DNA"/>
</dbReference>
<dbReference type="PROSITE" id="PS50893">
    <property type="entry name" value="ABC_TRANSPORTER_2"/>
    <property type="match status" value="1"/>
</dbReference>
<evidence type="ECO:0000256" key="9">
    <source>
        <dbReference type="ARBA" id="ARBA00061644"/>
    </source>
</evidence>
<evidence type="ECO:0000256" key="10">
    <source>
        <dbReference type="SAM" id="Phobius"/>
    </source>
</evidence>
<evidence type="ECO:0000256" key="4">
    <source>
        <dbReference type="ARBA" id="ARBA00022692"/>
    </source>
</evidence>
<evidence type="ECO:0000313" key="13">
    <source>
        <dbReference type="EMBL" id="RZS59927.1"/>
    </source>
</evidence>
<dbReference type="InterPro" id="IPR036640">
    <property type="entry name" value="ABC1_TM_sf"/>
</dbReference>
<gene>
    <name evidence="13" type="ORF">EV386_0164</name>
</gene>
<dbReference type="GO" id="GO:0005524">
    <property type="term" value="F:ATP binding"/>
    <property type="evidence" value="ECO:0007669"/>
    <property type="project" value="UniProtKB-KW"/>
</dbReference>
<evidence type="ECO:0000256" key="7">
    <source>
        <dbReference type="ARBA" id="ARBA00022989"/>
    </source>
</evidence>
<keyword evidence="5" id="KW-0547">Nucleotide-binding</keyword>
<dbReference type="Pfam" id="PF00005">
    <property type="entry name" value="ABC_tran"/>
    <property type="match status" value="1"/>
</dbReference>
<keyword evidence="7 10" id="KW-1133">Transmembrane helix</keyword>
<keyword evidence="2" id="KW-0813">Transport</keyword>
<evidence type="ECO:0000256" key="6">
    <source>
        <dbReference type="ARBA" id="ARBA00022840"/>
    </source>
</evidence>
<feature type="domain" description="ABC transmembrane type-1" evidence="12">
    <location>
        <begin position="28"/>
        <end position="316"/>
    </location>
</feature>
<dbReference type="RefSeq" id="WP_130411453.1">
    <property type="nucleotide sequence ID" value="NZ_SGWX01000001.1"/>
</dbReference>
<comment type="caution">
    <text evidence="13">The sequence shown here is derived from an EMBL/GenBank/DDBJ whole genome shotgun (WGS) entry which is preliminary data.</text>
</comment>
<dbReference type="PROSITE" id="PS00211">
    <property type="entry name" value="ABC_TRANSPORTER_1"/>
    <property type="match status" value="1"/>
</dbReference>
<evidence type="ECO:0000313" key="14">
    <source>
        <dbReference type="Proteomes" id="UP000293852"/>
    </source>
</evidence>
<dbReference type="InterPro" id="IPR011527">
    <property type="entry name" value="ABC1_TM_dom"/>
</dbReference>
<dbReference type="AlphaFoldDB" id="A0A4Q7LZR6"/>
<feature type="domain" description="ABC transporter" evidence="11">
    <location>
        <begin position="353"/>
        <end position="588"/>
    </location>
</feature>
<dbReference type="PANTHER" id="PTHR24221:SF654">
    <property type="entry name" value="ATP-BINDING CASSETTE SUB-FAMILY B MEMBER 6"/>
    <property type="match status" value="1"/>
</dbReference>
<dbReference type="InterPro" id="IPR027417">
    <property type="entry name" value="P-loop_NTPase"/>
</dbReference>
<sequence length="603" mass="63129">MKQILKAVREVFPLLPQGARRFCAGYAVVTCLLSVLDVLALALVAAVTAPLVAGTAVRFPVIGDVSGQGLVWMLVVVSALIVVKGVLALAASWVATRRFARFELEIGDRLFGAYIRAPWIQRLQRSTAQLVRMADVGIAAVTTGFLLPVVGLPALITTFVVVIGVLVVAAPLTALVTLIYLGFVGGVLYLVVSRRAIRSGRVNRDVSFRVASLMSEMMGALKEITLRDKAGEVAAVVHERRIAATSARASIAFLGQVPRYVLESALVLGFLVVGGVSYLTSGAGGAFTAIALFGVAGFRIIPSLTAFQSVLTSASSNLPQVTAVISDIHAAERYAAENEQLGRRRIEGRPRELRLNDVSFTYPGAETPAVRDVDLTIPIGSTVALVGASGSGKSTLVDLILGLLTPSAGSIDLDGTPIGDVLGDWRARVGYVPQEVALFDASVAQNVALAWDESADDQRVRSALAQAQLLDVVAARPGGLDAPIGERGGALSGGQRQRLGIARALYGDPLVLVLDEATSALDTQTEAQVAAAIAELSGDVTVVAVAHRLATIRHSDQVCFMSDARIVAVGTFDDLVARVPEFAAQAALAGLAEEQGTDGAWSK</sequence>
<dbReference type="GO" id="GO:0034040">
    <property type="term" value="F:ATPase-coupled lipid transmembrane transporter activity"/>
    <property type="evidence" value="ECO:0007669"/>
    <property type="project" value="TreeGrafter"/>
</dbReference>